<organism evidence="2 3">
    <name type="scientific">Lucilia cuprina</name>
    <name type="common">Green bottle fly</name>
    <name type="synonym">Australian sheep blowfly</name>
    <dbReference type="NCBI Taxonomy" id="7375"/>
    <lineage>
        <taxon>Eukaryota</taxon>
        <taxon>Metazoa</taxon>
        <taxon>Ecdysozoa</taxon>
        <taxon>Arthropoda</taxon>
        <taxon>Hexapoda</taxon>
        <taxon>Insecta</taxon>
        <taxon>Pterygota</taxon>
        <taxon>Neoptera</taxon>
        <taxon>Endopterygota</taxon>
        <taxon>Diptera</taxon>
        <taxon>Brachycera</taxon>
        <taxon>Muscomorpha</taxon>
        <taxon>Oestroidea</taxon>
        <taxon>Calliphoridae</taxon>
        <taxon>Luciliinae</taxon>
        <taxon>Lucilia</taxon>
    </lineage>
</organism>
<sequence length="923" mass="105667">MESMDHRELKKSTRRSKKVKNLEEEVELIFSQDETDEDAKENLEEILPKTPSRRDGRKNAATTPKATSQAVLQENLQTPRRSCRKSIRPTQEYDDIVNKSLRSCTRSAKKHLLVTAEEEIEENFENKNEEIIQPKWTPAKVGRVSQKRSRKSRRNDKGKKTAKEIDEQEKEEIREYKNIMEEVRDHEEEKTKCEKDLEDVKHSEFVLVEDTKEEKELDKANKDIENVTANQREKQDNEKTFKGVEEEIGDIDMDVSEEIQDEDVKKTKCKKYIEEVNVTELISVEDAKEIEEQIHSNKDLEEEKIEKIVETQIPQEVNNIVDNYLENREDSILLVQDDSEECKEFEQKAEDDICIVFENNISNCEIKEQIEEKEKDSFGSYLKQKQINISDLGLNLLKDEEEEKETTEIDDEIKPTEEIEDMPSLIMCDDDEDNAEDDGKSSIKLNETFEATDATEATVINIKNAESNDSEKEIEKIIENSENPNEEIMETLQMSDDDDGETPRKPPRVQKHTPLPQKALKDSAVKINPKDIVLRGIRKRSLSVCINGDAQKSQKLLAGPLAKAKQDRMVSFYSPDNQQTIIEDLDKMIAKSLKKQKLQENKDISNKFVTTRRKRSISLDESTMSSSYISKLPRPVMNQNLSGKTQTFTSTSKPLSRTKLPNFAAIHEKQFKKMESLVDHVSRKQERSKNLINSATKLRPVSAQKNISIVKNSQNIANEKPKALKKIDLGANTNTQLKKSQFNATATTDLNKTQDVLPVINLPDPRLANNSKLIKSVTISRRPPQQQPIRNYLKPTQTTNIEKAGPTKPTFNLSTSLIAKPKFSSNLAQKPKVGPTKPTFNLSTSLMVKPATSSTSFAEKANTSHMSNEDKMASRLQRHMDLFKGRVPSARAGVASRRNETILKGVRSNRRFELQMQHRKNLD</sequence>
<feature type="compositionally biased region" description="Polar residues" evidence="1">
    <location>
        <begin position="60"/>
        <end position="80"/>
    </location>
</feature>
<feature type="compositionally biased region" description="Basic and acidic residues" evidence="1">
    <location>
        <begin position="158"/>
        <end position="167"/>
    </location>
</feature>
<keyword evidence="3" id="KW-1185">Reference proteome</keyword>
<dbReference type="AlphaFoldDB" id="A0A0L0CQ72"/>
<feature type="region of interest" description="Disordered" evidence="1">
    <location>
        <begin position="137"/>
        <end position="167"/>
    </location>
</feature>
<feature type="region of interest" description="Disordered" evidence="1">
    <location>
        <begin position="212"/>
        <end position="248"/>
    </location>
</feature>
<reference evidence="2 3" key="1">
    <citation type="journal article" date="2015" name="Nat. Commun.">
        <title>Lucilia cuprina genome unlocks parasitic fly biology to underpin future interventions.</title>
        <authorList>
            <person name="Anstead C.A."/>
            <person name="Korhonen P.K."/>
            <person name="Young N.D."/>
            <person name="Hall R.S."/>
            <person name="Jex A.R."/>
            <person name="Murali S.C."/>
            <person name="Hughes D.S."/>
            <person name="Lee S.F."/>
            <person name="Perry T."/>
            <person name="Stroehlein A.J."/>
            <person name="Ansell B.R."/>
            <person name="Breugelmans B."/>
            <person name="Hofmann A."/>
            <person name="Qu J."/>
            <person name="Dugan S."/>
            <person name="Lee S.L."/>
            <person name="Chao H."/>
            <person name="Dinh H."/>
            <person name="Han Y."/>
            <person name="Doddapaneni H.V."/>
            <person name="Worley K.C."/>
            <person name="Muzny D.M."/>
            <person name="Ioannidis P."/>
            <person name="Waterhouse R.M."/>
            <person name="Zdobnov E.M."/>
            <person name="James P.J."/>
            <person name="Bagnall N.H."/>
            <person name="Kotze A.C."/>
            <person name="Gibbs R.A."/>
            <person name="Richards S."/>
            <person name="Batterham P."/>
            <person name="Gasser R.B."/>
        </authorList>
    </citation>
    <scope>NUCLEOTIDE SEQUENCE [LARGE SCALE GENOMIC DNA]</scope>
    <source>
        <strain evidence="2 3">LS</strain>
        <tissue evidence="2">Full body</tissue>
    </source>
</reference>
<feature type="compositionally biased region" description="Basic and acidic residues" evidence="1">
    <location>
        <begin position="212"/>
        <end position="245"/>
    </location>
</feature>
<protein>
    <submittedName>
        <fullName evidence="2">Uncharacterized protein</fullName>
    </submittedName>
</protein>
<feature type="compositionally biased region" description="Basic and acidic residues" evidence="1">
    <location>
        <begin position="1"/>
        <end position="11"/>
    </location>
</feature>
<evidence type="ECO:0000256" key="1">
    <source>
        <dbReference type="SAM" id="MobiDB-lite"/>
    </source>
</evidence>
<feature type="region of interest" description="Disordered" evidence="1">
    <location>
        <begin position="1"/>
        <end position="89"/>
    </location>
</feature>
<dbReference type="OrthoDB" id="6614499at2759"/>
<dbReference type="OMA" id="AIHQKHF"/>
<feature type="compositionally biased region" description="Basic and acidic residues" evidence="1">
    <location>
        <begin position="40"/>
        <end position="58"/>
    </location>
</feature>
<comment type="caution">
    <text evidence="2">The sequence shown here is derived from an EMBL/GenBank/DDBJ whole genome shotgun (WGS) entry which is preliminary data.</text>
</comment>
<gene>
    <name evidence="2" type="ORF">FF38_02772</name>
</gene>
<dbReference type="EMBL" id="JRES01000062">
    <property type="protein sequence ID" value="KNC34515.1"/>
    <property type="molecule type" value="Genomic_DNA"/>
</dbReference>
<name>A0A0L0CQ72_LUCCU</name>
<accession>A0A0L0CQ72</accession>
<dbReference type="STRING" id="7375.A0A0L0CQ72"/>
<evidence type="ECO:0000313" key="3">
    <source>
        <dbReference type="Proteomes" id="UP000037069"/>
    </source>
</evidence>
<evidence type="ECO:0000313" key="2">
    <source>
        <dbReference type="EMBL" id="KNC34515.1"/>
    </source>
</evidence>
<feature type="region of interest" description="Disordered" evidence="1">
    <location>
        <begin position="495"/>
        <end position="524"/>
    </location>
</feature>
<feature type="compositionally biased region" description="Basic residues" evidence="1">
    <location>
        <begin position="145"/>
        <end position="157"/>
    </location>
</feature>
<dbReference type="Proteomes" id="UP000037069">
    <property type="component" value="Unassembled WGS sequence"/>
</dbReference>
<proteinExistence type="predicted"/>